<name>A0A8S5LWA9_9CAUD</name>
<protein>
    <submittedName>
        <fullName evidence="1">Uncharacterized protein</fullName>
    </submittedName>
</protein>
<dbReference type="EMBL" id="BK014756">
    <property type="protein sequence ID" value="DAD74252.1"/>
    <property type="molecule type" value="Genomic_DNA"/>
</dbReference>
<proteinExistence type="predicted"/>
<accession>A0A8S5LWA9</accession>
<evidence type="ECO:0000313" key="1">
    <source>
        <dbReference type="EMBL" id="DAD74252.1"/>
    </source>
</evidence>
<reference evidence="1" key="1">
    <citation type="journal article" date="2021" name="Proc. Natl. Acad. Sci. U.S.A.">
        <title>A Catalog of Tens of Thousands of Viruses from Human Metagenomes Reveals Hidden Associations with Chronic Diseases.</title>
        <authorList>
            <person name="Tisza M.J."/>
            <person name="Buck C.B."/>
        </authorList>
    </citation>
    <scope>NUCLEOTIDE SEQUENCE</scope>
    <source>
        <strain evidence="1">Cto1k8</strain>
    </source>
</reference>
<sequence length="256" mass="29130">MFKLFLDLISKLFYKSKPTETVEEKPIGNYVLIVKDDYTKMKMGEYCEYIVSSLEGPVGTGHIAIGNSTRFALKWLNEMGGMDVINRYYHVYGFTPIEAVRYLLNTGCAWKGDLSALEGGRGSNPIVIAYIAWYIKQSKGLKVKIEKWSGNRLVITVGNIYHDRTNETITSGDLITPLLVDRVKMVNELFKDKIIDDINVNGQQHGYWGTLEVAHCIRSALYSKEFNIVGNSIFLDHDNYIKLTLNEEKKDDQATH</sequence>
<organism evidence="1">
    <name type="scientific">Myoviridae sp. cto1k8</name>
    <dbReference type="NCBI Taxonomy" id="2826694"/>
    <lineage>
        <taxon>Viruses</taxon>
        <taxon>Duplodnaviria</taxon>
        <taxon>Heunggongvirae</taxon>
        <taxon>Uroviricota</taxon>
        <taxon>Caudoviricetes</taxon>
    </lineage>
</organism>